<dbReference type="PANTHER" id="PTHR47234">
    <property type="match status" value="1"/>
</dbReference>
<protein>
    <submittedName>
        <fullName evidence="12">TonB-dependent receptor-like protein</fullName>
    </submittedName>
</protein>
<dbReference type="Pfam" id="PF00593">
    <property type="entry name" value="TonB_dep_Rec_b-barrel"/>
    <property type="match status" value="1"/>
</dbReference>
<keyword evidence="4 8" id="KW-0812">Transmembrane</keyword>
<dbReference type="Gene3D" id="2.40.170.20">
    <property type="entry name" value="TonB-dependent receptor, beta-barrel domain"/>
    <property type="match status" value="1"/>
</dbReference>
<name>A0A562KBB4_SPHWJ</name>
<sequence>MGAGNCFHSRARDWTVKKLSKTALLRAGVAPFIVGAMLPAAAFAQGGAADEGEATIIVTGSRIARPDLDQASPIAVVSAEQFALKGQTNVESVLNDLPQVMGSSTGTSNNPGGGIATVDLRGLGTSRTLVLVNGRRYMSYDVNQVVDLNTIPQALIERVDVVTGGRSAVYGSDAIAGVVNFVLKRDFEGIELNSTYELSSRGDGARWDINGTIGANFDDNRGNVTLSLDYYKRKAIFASKRSWSRDSFNDNQDGTFSPGGSGSIPEGRIQVPGLNAALGLPNSAIFFNPDGSPSAYDSSANAYNTNPANYLQVPQERFLISARAQYEVSSIFKPYMEAQYVNNRVDNLLAATPLGNSTPFGTGVNAGSLGAFDIQANSPYFSPELQAALNGLDTDGDGYVSVPAYGFRTLGLGGRLNQDDRSAFRIVVGAEGDLGAGWSYDGYYMYARTKNSQRQTGNVALTNFLAATRTAFQDSAGNISPFPFAGEPNGGTLVCSSADARQAGCAPANLFGTGNLSSDAAAYLGIGATNLEEYTTQVASVAFTNSSLFDLGAGGVGVALGAEWRSERGSTTPDTFLASGNVGGFNPGAPTSGGYSVREFFGEVNIPLLADTFVKRFEVNGAARFTHYSNAPGNVFTWAAGAQLEVVKGIGFRGQFQRAIRGPSVNELYLGQTVSFDGQSDPCGNAGVLGSSLEGACVANGVPQSVYDAIRALPANQQADALNNINDSNLVNPPSFQSGNANLREEKSKTFTIGAVLTPGLLPGFSATIDYYKIKITGFISPYGQGNIFAGCFDQGIQSFCDLVSRNSLGQVERIVDQNQNSGGLKTDGLDISLGYTTPLPFTIAGDEPKLSLNFNGTRVFKYDFTPVVGVPIVNECVGKFGVACSTSVPSGQPIPKWRHSLRTTLDFGKITTSVQWRYTGGVRDDDPNTTYAVEKIKAFNYFDLALAADITDNFSLTGTVSNLFDKRPPFVISQQTGGNGEQSNTLPSTYDVLGRYLSISAKLRF</sequence>
<keyword evidence="6 8" id="KW-0472">Membrane</keyword>
<dbReference type="PROSITE" id="PS52016">
    <property type="entry name" value="TONB_DEPENDENT_REC_3"/>
    <property type="match status" value="1"/>
</dbReference>
<dbReference type="Gene3D" id="2.170.130.10">
    <property type="entry name" value="TonB-dependent receptor, plug domain"/>
    <property type="match status" value="1"/>
</dbReference>
<comment type="caution">
    <text evidence="12">The sequence shown here is derived from an EMBL/GenBank/DDBJ whole genome shotgun (WGS) entry which is preliminary data.</text>
</comment>
<dbReference type="AlphaFoldDB" id="A0A562KBB4"/>
<gene>
    <name evidence="12" type="ORF">IQ35_02621</name>
</gene>
<evidence type="ECO:0000256" key="1">
    <source>
        <dbReference type="ARBA" id="ARBA00004571"/>
    </source>
</evidence>
<evidence type="ECO:0000313" key="12">
    <source>
        <dbReference type="EMBL" id="TWH92505.1"/>
    </source>
</evidence>
<dbReference type="InterPro" id="IPR036942">
    <property type="entry name" value="Beta-barrel_TonB_sf"/>
</dbReference>
<keyword evidence="3 8" id="KW-1134">Transmembrane beta strand</keyword>
<feature type="domain" description="TonB-dependent receptor plug" evidence="11">
    <location>
        <begin position="69"/>
        <end position="178"/>
    </location>
</feature>
<dbReference type="InterPro" id="IPR012910">
    <property type="entry name" value="Plug_dom"/>
</dbReference>
<evidence type="ECO:0000256" key="8">
    <source>
        <dbReference type="PROSITE-ProRule" id="PRU01360"/>
    </source>
</evidence>
<keyword evidence="2 8" id="KW-0813">Transport</keyword>
<evidence type="ECO:0000256" key="4">
    <source>
        <dbReference type="ARBA" id="ARBA00022692"/>
    </source>
</evidence>
<dbReference type="SUPFAM" id="SSF56935">
    <property type="entry name" value="Porins"/>
    <property type="match status" value="1"/>
</dbReference>
<dbReference type="InterPro" id="IPR037066">
    <property type="entry name" value="Plug_dom_sf"/>
</dbReference>
<feature type="domain" description="TonB-dependent receptor-like beta-barrel" evidence="10">
    <location>
        <begin position="386"/>
        <end position="964"/>
    </location>
</feature>
<accession>A0A562KBB4</accession>
<keyword evidence="13" id="KW-1185">Reference proteome</keyword>
<dbReference type="RefSeq" id="WP_145074093.1">
    <property type="nucleotide sequence ID" value="NZ_JACIIY010000010.1"/>
</dbReference>
<comment type="subcellular location">
    <subcellularLocation>
        <location evidence="1 8">Cell outer membrane</location>
        <topology evidence="1 8">Multi-pass membrane protein</topology>
    </subcellularLocation>
</comment>
<dbReference type="PANTHER" id="PTHR47234:SF2">
    <property type="entry name" value="TONB-DEPENDENT RECEPTOR"/>
    <property type="match status" value="1"/>
</dbReference>
<comment type="similarity">
    <text evidence="8 9">Belongs to the TonB-dependent receptor family.</text>
</comment>
<organism evidence="12 13">
    <name type="scientific">Sphingobium wenxiniae (strain DSM 21828 / CGMCC 1.7748 / JZ-1)</name>
    <dbReference type="NCBI Taxonomy" id="595605"/>
    <lineage>
        <taxon>Bacteria</taxon>
        <taxon>Pseudomonadati</taxon>
        <taxon>Pseudomonadota</taxon>
        <taxon>Alphaproteobacteria</taxon>
        <taxon>Sphingomonadales</taxon>
        <taxon>Sphingomonadaceae</taxon>
        <taxon>Sphingobium</taxon>
    </lineage>
</organism>
<evidence type="ECO:0000256" key="5">
    <source>
        <dbReference type="ARBA" id="ARBA00023077"/>
    </source>
</evidence>
<evidence type="ECO:0000313" key="13">
    <source>
        <dbReference type="Proteomes" id="UP000316624"/>
    </source>
</evidence>
<proteinExistence type="inferred from homology"/>
<evidence type="ECO:0000256" key="6">
    <source>
        <dbReference type="ARBA" id="ARBA00023136"/>
    </source>
</evidence>
<evidence type="ECO:0000256" key="7">
    <source>
        <dbReference type="ARBA" id="ARBA00023237"/>
    </source>
</evidence>
<dbReference type="Proteomes" id="UP000316624">
    <property type="component" value="Unassembled WGS sequence"/>
</dbReference>
<evidence type="ECO:0000256" key="3">
    <source>
        <dbReference type="ARBA" id="ARBA00022452"/>
    </source>
</evidence>
<keyword evidence="5 9" id="KW-0798">TonB box</keyword>
<dbReference type="EMBL" id="VLKK01000009">
    <property type="protein sequence ID" value="TWH92505.1"/>
    <property type="molecule type" value="Genomic_DNA"/>
</dbReference>
<reference evidence="12 13" key="1">
    <citation type="journal article" date="2015" name="Stand. Genomic Sci.">
        <title>Genomic Encyclopedia of Bacterial and Archaeal Type Strains, Phase III: the genomes of soil and plant-associated and newly described type strains.</title>
        <authorList>
            <person name="Whitman W.B."/>
            <person name="Woyke T."/>
            <person name="Klenk H.P."/>
            <person name="Zhou Y."/>
            <person name="Lilburn T.G."/>
            <person name="Beck B.J."/>
            <person name="De Vos P."/>
            <person name="Vandamme P."/>
            <person name="Eisen J.A."/>
            <person name="Garrity G."/>
            <person name="Hugenholtz P."/>
            <person name="Kyrpides N.C."/>
        </authorList>
    </citation>
    <scope>NUCLEOTIDE SEQUENCE [LARGE SCALE GENOMIC DNA]</scope>
    <source>
        <strain evidence="12 13">CGMCC 1.7748</strain>
    </source>
</reference>
<evidence type="ECO:0000259" key="10">
    <source>
        <dbReference type="Pfam" id="PF00593"/>
    </source>
</evidence>
<dbReference type="GO" id="GO:0009279">
    <property type="term" value="C:cell outer membrane"/>
    <property type="evidence" value="ECO:0007669"/>
    <property type="project" value="UniProtKB-SubCell"/>
</dbReference>
<dbReference type="Pfam" id="PF07715">
    <property type="entry name" value="Plug"/>
    <property type="match status" value="1"/>
</dbReference>
<evidence type="ECO:0000259" key="11">
    <source>
        <dbReference type="Pfam" id="PF07715"/>
    </source>
</evidence>
<evidence type="ECO:0000256" key="2">
    <source>
        <dbReference type="ARBA" id="ARBA00022448"/>
    </source>
</evidence>
<dbReference type="InterPro" id="IPR000531">
    <property type="entry name" value="Beta-barrel_TonB"/>
</dbReference>
<dbReference type="InterPro" id="IPR039426">
    <property type="entry name" value="TonB-dep_rcpt-like"/>
</dbReference>
<evidence type="ECO:0000256" key="9">
    <source>
        <dbReference type="RuleBase" id="RU003357"/>
    </source>
</evidence>
<keyword evidence="12" id="KW-0675">Receptor</keyword>
<keyword evidence="7 8" id="KW-0998">Cell outer membrane</keyword>